<gene>
    <name evidence="1" type="ORF">MSMAW_1902</name>
</gene>
<dbReference type="PATRIC" id="fig|1434117.4.peg.2429"/>
<dbReference type="RefSeq" id="WP_048047386.1">
    <property type="nucleotide sequence ID" value="NZ_CP009509.1"/>
</dbReference>
<dbReference type="GeneID" id="24851624"/>
<evidence type="ECO:0000313" key="2">
    <source>
        <dbReference type="Proteomes" id="UP000033058"/>
    </source>
</evidence>
<dbReference type="EMBL" id="CP009509">
    <property type="protein sequence ID" value="AKB40893.1"/>
    <property type="molecule type" value="Genomic_DNA"/>
</dbReference>
<protein>
    <submittedName>
        <fullName evidence="1">Uncharacterized protein</fullName>
    </submittedName>
</protein>
<sequence length="207" mass="24624">MAASWSLSHTLGEKEKTFYWRIDSRGNIFIKRKFRKDIFSRIDKISCNNLDRLQEFMQEREWKGLASNASKLYTGTEKNGIGKFMYSLRPEVPYAQLSSQLSSIFYHSEVWEWNRKKRGMKFLLLSGSWQEKTIHYYRNSLISERKLPEPENQDCFISDFFKNSLQQENELKKLQELKRLQEPLQKTIQEEPAQKIVQTKLSAFFGS</sequence>
<accession>A0A0E3PYH0</accession>
<proteinExistence type="predicted"/>
<name>A0A0E3PYH0_METMZ</name>
<reference evidence="1 2" key="1">
    <citation type="submission" date="2014-07" db="EMBL/GenBank/DDBJ databases">
        <title>Methanogenic archaea and the global carbon cycle.</title>
        <authorList>
            <person name="Henriksen J.R."/>
            <person name="Luke J."/>
            <person name="Reinhart S."/>
            <person name="Benedict M.N."/>
            <person name="Youngblut N.D."/>
            <person name="Metcalf M.E."/>
            <person name="Whitaker R.J."/>
            <person name="Metcalf W.W."/>
        </authorList>
    </citation>
    <scope>NUCLEOTIDE SEQUENCE [LARGE SCALE GENOMIC DNA]</scope>
    <source>
        <strain evidence="1 2">WWM610</strain>
    </source>
</reference>
<dbReference type="HOGENOM" id="CLU_117971_0_0_2"/>
<evidence type="ECO:0000313" key="1">
    <source>
        <dbReference type="EMBL" id="AKB40893.1"/>
    </source>
</evidence>
<organism evidence="1 2">
    <name type="scientific">Methanosarcina mazei WWM610</name>
    <dbReference type="NCBI Taxonomy" id="1434117"/>
    <lineage>
        <taxon>Archaea</taxon>
        <taxon>Methanobacteriati</taxon>
        <taxon>Methanobacteriota</taxon>
        <taxon>Stenosarchaea group</taxon>
        <taxon>Methanomicrobia</taxon>
        <taxon>Methanosarcinales</taxon>
        <taxon>Methanosarcinaceae</taxon>
        <taxon>Methanosarcina</taxon>
    </lineage>
</organism>
<dbReference type="Proteomes" id="UP000033058">
    <property type="component" value="Chromosome"/>
</dbReference>
<dbReference type="AlphaFoldDB" id="A0A0E3PYH0"/>